<feature type="compositionally biased region" description="Basic residues" evidence="1">
    <location>
        <begin position="196"/>
        <end position="207"/>
    </location>
</feature>
<feature type="compositionally biased region" description="Polar residues" evidence="1">
    <location>
        <begin position="138"/>
        <end position="147"/>
    </location>
</feature>
<feature type="compositionally biased region" description="Low complexity" evidence="1">
    <location>
        <begin position="105"/>
        <end position="119"/>
    </location>
</feature>
<reference evidence="2 3" key="1">
    <citation type="journal article" date="2019" name="New Phytol.">
        <title>Comparative genomics reveals unique wood-decay strategies and fruiting body development in the Schizophyllaceae.</title>
        <authorList>
            <person name="Almasi E."/>
            <person name="Sahu N."/>
            <person name="Krizsan K."/>
            <person name="Balint B."/>
            <person name="Kovacs G.M."/>
            <person name="Kiss B."/>
            <person name="Cseklye J."/>
            <person name="Drula E."/>
            <person name="Henrissat B."/>
            <person name="Nagy I."/>
            <person name="Chovatia M."/>
            <person name="Adam C."/>
            <person name="LaButti K."/>
            <person name="Lipzen A."/>
            <person name="Riley R."/>
            <person name="Grigoriev I.V."/>
            <person name="Nagy L.G."/>
        </authorList>
    </citation>
    <scope>NUCLEOTIDE SEQUENCE [LARGE SCALE GENOMIC DNA]</scope>
    <source>
        <strain evidence="2 3">NL-1724</strain>
    </source>
</reference>
<feature type="region of interest" description="Disordered" evidence="1">
    <location>
        <begin position="1"/>
        <end position="22"/>
    </location>
</feature>
<evidence type="ECO:0000313" key="3">
    <source>
        <dbReference type="Proteomes" id="UP000320762"/>
    </source>
</evidence>
<organism evidence="2 3">
    <name type="scientific">Schizophyllum amplum</name>
    <dbReference type="NCBI Taxonomy" id="97359"/>
    <lineage>
        <taxon>Eukaryota</taxon>
        <taxon>Fungi</taxon>
        <taxon>Dikarya</taxon>
        <taxon>Basidiomycota</taxon>
        <taxon>Agaricomycotina</taxon>
        <taxon>Agaricomycetes</taxon>
        <taxon>Agaricomycetidae</taxon>
        <taxon>Agaricales</taxon>
        <taxon>Schizophyllaceae</taxon>
        <taxon>Schizophyllum</taxon>
    </lineage>
</organism>
<dbReference type="Proteomes" id="UP000320762">
    <property type="component" value="Unassembled WGS sequence"/>
</dbReference>
<comment type="caution">
    <text evidence="2">The sequence shown here is derived from an EMBL/GenBank/DDBJ whole genome shotgun (WGS) entry which is preliminary data.</text>
</comment>
<keyword evidence="3" id="KW-1185">Reference proteome</keyword>
<protein>
    <submittedName>
        <fullName evidence="2">Uncharacterized protein</fullName>
    </submittedName>
</protein>
<sequence length="215" mass="23556">MSVIRRSYLFDSSKDWQDPGPEVDIGSCLEKYILALKGRATAALPRRQAQPSSTVRARHDGPNSGPKRGSRHSSQKVSAAESVSQDTLQATSVASSSKPPRAVARGPRSSQRISSQRPSCLPEVRTATEDEADDGRQQRSTSESGKTGVTKPVRSPRGTEVSRGPRSGRDQNSRTMKAETQDPPGVRANRTEHDQRRRNRISALKHRQSVELPLP</sequence>
<dbReference type="EMBL" id="VDMD01000026">
    <property type="protein sequence ID" value="TRM59727.1"/>
    <property type="molecule type" value="Genomic_DNA"/>
</dbReference>
<feature type="compositionally biased region" description="Polar residues" evidence="1">
    <location>
        <begin position="75"/>
        <end position="98"/>
    </location>
</feature>
<gene>
    <name evidence="2" type="ORF">BD626DRAFT_539185</name>
</gene>
<feature type="region of interest" description="Disordered" evidence="1">
    <location>
        <begin position="41"/>
        <end position="215"/>
    </location>
</feature>
<feature type="compositionally biased region" description="Basic and acidic residues" evidence="1">
    <location>
        <begin position="167"/>
        <end position="180"/>
    </location>
</feature>
<dbReference type="AlphaFoldDB" id="A0A550C4K9"/>
<proteinExistence type="predicted"/>
<accession>A0A550C4K9</accession>
<evidence type="ECO:0000256" key="1">
    <source>
        <dbReference type="SAM" id="MobiDB-lite"/>
    </source>
</evidence>
<evidence type="ECO:0000313" key="2">
    <source>
        <dbReference type="EMBL" id="TRM59727.1"/>
    </source>
</evidence>
<name>A0A550C4K9_9AGAR</name>